<evidence type="ECO:0000313" key="2">
    <source>
        <dbReference type="Proteomes" id="UP000594014"/>
    </source>
</evidence>
<keyword evidence="2" id="KW-1185">Reference proteome</keyword>
<dbReference type="EMBL" id="CP042469">
    <property type="protein sequence ID" value="QOX63714.1"/>
    <property type="molecule type" value="Genomic_DNA"/>
</dbReference>
<evidence type="ECO:0000313" key="1">
    <source>
        <dbReference type="EMBL" id="QOX63714.1"/>
    </source>
</evidence>
<reference evidence="1" key="1">
    <citation type="submission" date="2019-08" db="EMBL/GenBank/DDBJ databases">
        <title>Genome sequence of Clostridiales bacterium MT110.</title>
        <authorList>
            <person name="Cao J."/>
        </authorList>
    </citation>
    <scope>NUCLEOTIDE SEQUENCE</scope>
    <source>
        <strain evidence="1">MT110</strain>
    </source>
</reference>
<organism evidence="1 2">
    <name type="scientific">Anoxybacterium hadale</name>
    <dbReference type="NCBI Taxonomy" id="3408580"/>
    <lineage>
        <taxon>Bacteria</taxon>
        <taxon>Bacillati</taxon>
        <taxon>Bacillota</taxon>
        <taxon>Clostridia</taxon>
        <taxon>Peptostreptococcales</taxon>
        <taxon>Anaerovoracaceae</taxon>
        <taxon>Anoxybacterium</taxon>
    </lineage>
</organism>
<dbReference type="Proteomes" id="UP000594014">
    <property type="component" value="Chromosome"/>
</dbReference>
<gene>
    <name evidence="1" type="ORF">FRZ06_10325</name>
</gene>
<protein>
    <submittedName>
        <fullName evidence="1">Isoprenylcysteine carboxylmethyltransferase family protein</fullName>
    </submittedName>
</protein>
<name>A0ACD1ABI3_9FIRM</name>
<proteinExistence type="predicted"/>
<accession>A0ACD1ABI3</accession>
<sequence>MNLYQISLLLLISIFYLTYIAKQILLKRRGIDGTRLARGNKPRGTFLIEALLLAGTYGMAAVQYASILLDERLGLLFPQDWIRIVGAAAVFLGVCFFVTAVIIMRDSWRAGVEEDQNTRIVTAGVYRISRNPAFVGFDLMYLGTALAFSNLAAILGAAFVILLLHLQILQEEKLLPGIFGQEYLDYCKRTRRYL</sequence>